<dbReference type="Pfam" id="PF03640">
    <property type="entry name" value="Lipoprotein_15"/>
    <property type="match status" value="2"/>
</dbReference>
<feature type="signal peptide" evidence="1">
    <location>
        <begin position="1"/>
        <end position="20"/>
    </location>
</feature>
<sequence>MSRSGIAVAAFACAAVLGLAGCGGGGGGSGNGTSGGGTATASVARDASVVKTANSSLGDILVDGSGHTLYLFTDDGKNTNSMNCDASCLKLWPPVEGKPSAGSGADAKLIATTKGDKPQATYAGHPLYYYANDKAVGDTNGQGIDKIWYVLDSGGKAITKSADTGSGGGNGY</sequence>
<accession>A0AB39PIW6</accession>
<dbReference type="PANTHER" id="PTHR39335">
    <property type="entry name" value="BLL4220 PROTEIN"/>
    <property type="match status" value="1"/>
</dbReference>
<evidence type="ECO:0000256" key="1">
    <source>
        <dbReference type="SAM" id="SignalP"/>
    </source>
</evidence>
<dbReference type="InterPro" id="IPR005297">
    <property type="entry name" value="Lipoprotein_repeat"/>
</dbReference>
<protein>
    <recommendedName>
        <fullName evidence="3">Lipoprotein with Yx(FWY)xxD motif</fullName>
    </recommendedName>
</protein>
<gene>
    <name evidence="2" type="ORF">AB5J56_39860</name>
</gene>
<dbReference type="GO" id="GO:0043448">
    <property type="term" value="P:alkane catabolic process"/>
    <property type="evidence" value="ECO:0007669"/>
    <property type="project" value="TreeGrafter"/>
</dbReference>
<evidence type="ECO:0000313" key="2">
    <source>
        <dbReference type="EMBL" id="XDQ30492.1"/>
    </source>
</evidence>
<proteinExistence type="predicted"/>
<reference evidence="2" key="1">
    <citation type="submission" date="2024-07" db="EMBL/GenBank/DDBJ databases">
        <authorList>
            <person name="Yu S.T."/>
        </authorList>
    </citation>
    <scope>NUCLEOTIDE SEQUENCE</scope>
    <source>
        <strain evidence="2">R21</strain>
    </source>
</reference>
<dbReference type="PROSITE" id="PS51257">
    <property type="entry name" value="PROKAR_LIPOPROTEIN"/>
    <property type="match status" value="1"/>
</dbReference>
<feature type="chain" id="PRO_5044205596" description="Lipoprotein with Yx(FWY)xxD motif" evidence="1">
    <location>
        <begin position="21"/>
        <end position="172"/>
    </location>
</feature>
<evidence type="ECO:0008006" key="3">
    <source>
        <dbReference type="Google" id="ProtNLM"/>
    </source>
</evidence>
<dbReference type="AlphaFoldDB" id="A0AB39PIW6"/>
<dbReference type="RefSeq" id="WP_369240480.1">
    <property type="nucleotide sequence ID" value="NZ_CP163435.1"/>
</dbReference>
<name>A0AB39PIW6_9ACTN</name>
<keyword evidence="1" id="KW-0732">Signal</keyword>
<dbReference type="EMBL" id="CP163435">
    <property type="protein sequence ID" value="XDQ30492.1"/>
    <property type="molecule type" value="Genomic_DNA"/>
</dbReference>
<dbReference type="PANTHER" id="PTHR39335:SF1">
    <property type="entry name" value="BLL4220 PROTEIN"/>
    <property type="match status" value="1"/>
</dbReference>
<organism evidence="2">
    <name type="scientific">Streptomyces sp. R21</name>
    <dbReference type="NCBI Taxonomy" id="3238627"/>
    <lineage>
        <taxon>Bacteria</taxon>
        <taxon>Bacillati</taxon>
        <taxon>Actinomycetota</taxon>
        <taxon>Actinomycetes</taxon>
        <taxon>Kitasatosporales</taxon>
        <taxon>Streptomycetaceae</taxon>
        <taxon>Streptomyces</taxon>
    </lineage>
</organism>